<dbReference type="Pfam" id="PF03070">
    <property type="entry name" value="TENA_THI-4"/>
    <property type="match status" value="1"/>
</dbReference>
<keyword evidence="1" id="KW-0784">Thiamine biosynthesis</keyword>
<gene>
    <name evidence="3" type="ordered locus">Mnod_7784</name>
</gene>
<comment type="catalytic activity">
    <reaction evidence="1">
        <text>4-amino-5-aminomethyl-2-methylpyrimidine + H2O = 4-amino-5-hydroxymethyl-2-methylpyrimidine + NH4(+)</text>
        <dbReference type="Rhea" id="RHEA:31799"/>
        <dbReference type="ChEBI" id="CHEBI:15377"/>
        <dbReference type="ChEBI" id="CHEBI:16892"/>
        <dbReference type="ChEBI" id="CHEBI:28938"/>
        <dbReference type="ChEBI" id="CHEBI:63416"/>
        <dbReference type="EC" id="3.5.99.2"/>
    </reaction>
</comment>
<evidence type="ECO:0000313" key="3">
    <source>
        <dbReference type="EMBL" id="ACL62821.1"/>
    </source>
</evidence>
<dbReference type="Gene3D" id="1.20.910.10">
    <property type="entry name" value="Heme oxygenase-like"/>
    <property type="match status" value="1"/>
</dbReference>
<comment type="pathway">
    <text evidence="1">Cofactor biosynthesis; thiamine diphosphate biosynthesis.</text>
</comment>
<dbReference type="CDD" id="cd19365">
    <property type="entry name" value="TenA_C-like"/>
    <property type="match status" value="1"/>
</dbReference>
<comment type="similarity">
    <text evidence="1">Belongs to the TenA family.</text>
</comment>
<geneLocation type="plasmid" evidence="3 4">
    <name>pMNOD02</name>
</geneLocation>
<reference evidence="4" key="1">
    <citation type="submission" date="2009-01" db="EMBL/GenBank/DDBJ databases">
        <title>Complete sequence of plasmid 2 of Methylobacterium nodulans ORS 2060.</title>
        <authorList>
            <consortium name="US DOE Joint Genome Institute"/>
            <person name="Lucas S."/>
            <person name="Copeland A."/>
            <person name="Lapidus A."/>
            <person name="Glavina del Rio T."/>
            <person name="Dalin E."/>
            <person name="Tice H."/>
            <person name="Bruce D."/>
            <person name="Goodwin L."/>
            <person name="Pitluck S."/>
            <person name="Sims D."/>
            <person name="Brettin T."/>
            <person name="Detter J.C."/>
            <person name="Han C."/>
            <person name="Larimer F."/>
            <person name="Land M."/>
            <person name="Hauser L."/>
            <person name="Kyrpides N."/>
            <person name="Ivanova N."/>
            <person name="Marx C.J."/>
            <person name="Richardson P."/>
        </authorList>
    </citation>
    <scope>NUCLEOTIDE SEQUENCE [LARGE SCALE GENOMIC DNA]</scope>
    <source>
        <strain evidence="4">LMG 21967 / CNCM I-2342 / ORS 2060</strain>
        <plasmid evidence="4">Plasmid pMNOD02</plasmid>
    </source>
</reference>
<dbReference type="EMBL" id="CP001351">
    <property type="protein sequence ID" value="ACL62821.1"/>
    <property type="molecule type" value="Genomic_DNA"/>
</dbReference>
<dbReference type="GO" id="GO:0009228">
    <property type="term" value="P:thiamine biosynthetic process"/>
    <property type="evidence" value="ECO:0007669"/>
    <property type="project" value="UniProtKB-KW"/>
</dbReference>
<dbReference type="PANTHER" id="PTHR43198">
    <property type="entry name" value="BIFUNCTIONAL TH2 PROTEIN"/>
    <property type="match status" value="1"/>
</dbReference>
<dbReference type="AlphaFoldDB" id="B8IXI9"/>
<evidence type="ECO:0000313" key="4">
    <source>
        <dbReference type="Proteomes" id="UP000008207"/>
    </source>
</evidence>
<dbReference type="RefSeq" id="WP_012631027.1">
    <property type="nucleotide sequence ID" value="NC_011887.1"/>
</dbReference>
<evidence type="ECO:0000259" key="2">
    <source>
        <dbReference type="Pfam" id="PF03070"/>
    </source>
</evidence>
<dbReference type="GO" id="GO:0009229">
    <property type="term" value="P:thiamine diphosphate biosynthetic process"/>
    <property type="evidence" value="ECO:0007669"/>
    <property type="project" value="UniProtKB-UniPathway"/>
</dbReference>
<dbReference type="PANTHER" id="PTHR43198:SF2">
    <property type="entry name" value="SI:CH1073-67J19.1-RELATED"/>
    <property type="match status" value="1"/>
</dbReference>
<dbReference type="EC" id="3.5.99.2" evidence="1"/>
<organism evidence="3 4">
    <name type="scientific">Methylobacterium nodulans (strain LMG 21967 / CNCM I-2342 / ORS 2060)</name>
    <dbReference type="NCBI Taxonomy" id="460265"/>
    <lineage>
        <taxon>Bacteria</taxon>
        <taxon>Pseudomonadati</taxon>
        <taxon>Pseudomonadota</taxon>
        <taxon>Alphaproteobacteria</taxon>
        <taxon>Hyphomicrobiales</taxon>
        <taxon>Methylobacteriaceae</taxon>
        <taxon>Methylobacterium</taxon>
    </lineage>
</organism>
<dbReference type="InterPro" id="IPR050967">
    <property type="entry name" value="Thiamine_Salvage_TenA"/>
</dbReference>
<dbReference type="NCBIfam" id="TIGR04306">
    <property type="entry name" value="salvage_TenA"/>
    <property type="match status" value="1"/>
</dbReference>
<comment type="catalytic activity">
    <reaction evidence="1">
        <text>thiamine + H2O = 5-(2-hydroxyethyl)-4-methylthiazole + 4-amino-5-hydroxymethyl-2-methylpyrimidine + H(+)</text>
        <dbReference type="Rhea" id="RHEA:17509"/>
        <dbReference type="ChEBI" id="CHEBI:15377"/>
        <dbReference type="ChEBI" id="CHEBI:15378"/>
        <dbReference type="ChEBI" id="CHEBI:16892"/>
        <dbReference type="ChEBI" id="CHEBI:17957"/>
        <dbReference type="ChEBI" id="CHEBI:18385"/>
        <dbReference type="EC" id="3.5.99.2"/>
    </reaction>
</comment>
<dbReference type="InterPro" id="IPR004305">
    <property type="entry name" value="Thiaminase-2/PQQC"/>
</dbReference>
<keyword evidence="3" id="KW-0614">Plasmid</keyword>
<dbReference type="KEGG" id="mno:Mnod_7784"/>
<accession>B8IXI9</accession>
<keyword evidence="4" id="KW-1185">Reference proteome</keyword>
<dbReference type="InterPro" id="IPR016084">
    <property type="entry name" value="Haem_Oase-like_multi-hlx"/>
</dbReference>
<feature type="domain" description="Thiaminase-2/PQQC" evidence="2">
    <location>
        <begin position="21"/>
        <end position="213"/>
    </location>
</feature>
<keyword evidence="1" id="KW-0378">Hydrolase</keyword>
<dbReference type="HOGENOM" id="CLU_077537_3_2_5"/>
<sequence length="219" mass="24443">MFSTDAWTRNALLYEAARTLPFNRALADGTLPMPAFRHYMIQDAHYLVGFAQALALAAAKSDQPGYVVQFAAAAAAAIEVERTLHTDFFSRFGVSTEEVAATPPTPAAHHYICFLLASGFREPLAVHLAAMLPCFWMYREIGRDIHARASLDNPYRAWIDTYAGEEFSRAVDAMIEVTDVVWAEAGAKERAAMHAAFTRAAQLEWMFWDSAYRDATWPV</sequence>
<dbReference type="InterPro" id="IPR027574">
    <property type="entry name" value="Thiaminase_II"/>
</dbReference>
<protein>
    <recommendedName>
        <fullName evidence="1">Aminopyrimidine aminohydrolase</fullName>
        <ecNumber evidence="1">3.5.99.2</ecNumber>
    </recommendedName>
</protein>
<name>B8IXI9_METNO</name>
<comment type="function">
    <text evidence="1">Catalyzes an amino-pyrimidine hydrolysis reaction at the C5' of the pyrimidine moiety of thiamine compounds, a reaction that is part of a thiamine salvage pathway.</text>
</comment>
<proteinExistence type="inferred from homology"/>
<evidence type="ECO:0000256" key="1">
    <source>
        <dbReference type="RuleBase" id="RU363093"/>
    </source>
</evidence>
<dbReference type="GO" id="GO:0050334">
    <property type="term" value="F:thiaminase activity"/>
    <property type="evidence" value="ECO:0007669"/>
    <property type="project" value="UniProtKB-EC"/>
</dbReference>
<dbReference type="SUPFAM" id="SSF48613">
    <property type="entry name" value="Heme oxygenase-like"/>
    <property type="match status" value="1"/>
</dbReference>
<dbReference type="Proteomes" id="UP000008207">
    <property type="component" value="Plasmid pMNOD02"/>
</dbReference>
<dbReference type="UniPathway" id="UPA00060"/>
<dbReference type="GO" id="GO:0005829">
    <property type="term" value="C:cytosol"/>
    <property type="evidence" value="ECO:0007669"/>
    <property type="project" value="TreeGrafter"/>
</dbReference>